<keyword evidence="3" id="KW-1185">Reference proteome</keyword>
<comment type="caution">
    <text evidence="2">The sequence shown here is derived from an EMBL/GenBank/DDBJ whole genome shotgun (WGS) entry which is preliminary data.</text>
</comment>
<accession>A0ABQ6LCJ5</accession>
<evidence type="ECO:0000313" key="3">
    <source>
        <dbReference type="Proteomes" id="UP001165189"/>
    </source>
</evidence>
<organism evidence="2 3">
    <name type="scientific">Aspergillus oryzae var. brunneus</name>
    <dbReference type="NCBI Taxonomy" id="332754"/>
    <lineage>
        <taxon>Eukaryota</taxon>
        <taxon>Fungi</taxon>
        <taxon>Dikarya</taxon>
        <taxon>Ascomycota</taxon>
        <taxon>Pezizomycotina</taxon>
        <taxon>Eurotiomycetes</taxon>
        <taxon>Eurotiomycetidae</taxon>
        <taxon>Eurotiales</taxon>
        <taxon>Aspergillaceae</taxon>
        <taxon>Aspergillus</taxon>
        <taxon>Aspergillus subgen. Circumdati</taxon>
    </lineage>
</organism>
<feature type="region of interest" description="Disordered" evidence="1">
    <location>
        <begin position="1"/>
        <end position="30"/>
    </location>
</feature>
<protein>
    <submittedName>
        <fullName evidence="2">Unnamed protein product</fullName>
    </submittedName>
</protein>
<name>A0ABQ6LCJ5_ASPOZ</name>
<evidence type="ECO:0000256" key="1">
    <source>
        <dbReference type="SAM" id="MobiDB-lite"/>
    </source>
</evidence>
<dbReference type="Proteomes" id="UP001165189">
    <property type="component" value="Unassembled WGS sequence"/>
</dbReference>
<evidence type="ECO:0000313" key="2">
    <source>
        <dbReference type="EMBL" id="GMG55428.1"/>
    </source>
</evidence>
<dbReference type="EMBL" id="BSYB01000132">
    <property type="protein sequence ID" value="GMG55428.1"/>
    <property type="molecule type" value="Genomic_DNA"/>
</dbReference>
<sequence>MVVRLCKNSREGDMSQQHPSKDPVSQDDLPRFHQLAETDTLLDMRESLLHRGSGAKTDTVVLISSALRVVPKVLSASGGSPFAAAKRSFSVDQRIGYEYMEQYEPLLN</sequence>
<proteinExistence type="predicted"/>
<reference evidence="2" key="1">
    <citation type="submission" date="2023-04" db="EMBL/GenBank/DDBJ databases">
        <title>Aspergillus oryzae var. brunneus NBRC 4377.</title>
        <authorList>
            <person name="Ichikawa N."/>
            <person name="Sato H."/>
            <person name="Tonouchi N."/>
        </authorList>
    </citation>
    <scope>NUCLEOTIDE SEQUENCE</scope>
    <source>
        <strain evidence="2">NBRC 4377</strain>
    </source>
</reference>
<gene>
    <name evidence="2" type="ORF">Aory05_001358300</name>
</gene>